<organism evidence="3 4">
    <name type="scientific">Puccinia coronata f. sp. avenae</name>
    <dbReference type="NCBI Taxonomy" id="200324"/>
    <lineage>
        <taxon>Eukaryota</taxon>
        <taxon>Fungi</taxon>
        <taxon>Dikarya</taxon>
        <taxon>Basidiomycota</taxon>
        <taxon>Pucciniomycotina</taxon>
        <taxon>Pucciniomycetes</taxon>
        <taxon>Pucciniales</taxon>
        <taxon>Pucciniaceae</taxon>
        <taxon>Puccinia</taxon>
    </lineage>
</organism>
<feature type="region of interest" description="Disordered" evidence="2">
    <location>
        <begin position="132"/>
        <end position="241"/>
    </location>
</feature>
<name>A0A2N5S9B1_9BASI</name>
<feature type="region of interest" description="Disordered" evidence="2">
    <location>
        <begin position="281"/>
        <end position="343"/>
    </location>
</feature>
<dbReference type="AlphaFoldDB" id="A0A2N5S9B1"/>
<feature type="compositionally biased region" description="Polar residues" evidence="2">
    <location>
        <begin position="287"/>
        <end position="308"/>
    </location>
</feature>
<protein>
    <submittedName>
        <fullName evidence="3">Uncharacterized protein</fullName>
    </submittedName>
</protein>
<evidence type="ECO:0000256" key="1">
    <source>
        <dbReference type="SAM" id="Coils"/>
    </source>
</evidence>
<evidence type="ECO:0000313" key="4">
    <source>
        <dbReference type="Proteomes" id="UP000235388"/>
    </source>
</evidence>
<comment type="caution">
    <text evidence="3">The sequence shown here is derived from an EMBL/GenBank/DDBJ whole genome shotgun (WGS) entry which is preliminary data.</text>
</comment>
<keyword evidence="4" id="KW-1185">Reference proteome</keyword>
<sequence length="387" mass="42223">MGVKHQFSAYAWPCTSTARASNSRQPWTLRAKHPQIKPCRVLTPSPRRKLTQQPTDCPAMAPPRIDLPIRLARREHPRRAVITTKQLQELQQRHQMQLALVKQEARELKEEKAFLVAQNLRLERELCLQNQSHGHGMSVDPRRAAPNSRPSFSRSRSHPNAEFHDPHHSLSSNSPTCSGSSCSSHPWASSGGTNTPSSLSPRSRHSRNASSASLAVLPSHAPPPMSRRPSMGSAGMPTASVPDPAVLLQRLRLADRQQKLSHSQNVLHPLRPLSVASNACEEVRPMSSRSNPGSRGASRRNSLSSGANDQPLKGILKPSTPIRPGSSCSNTIVGPPTRPPPDHRQVWVIISTNLMIRLSARVDSAPPPACTTNSLVICPVTGLAEEA</sequence>
<evidence type="ECO:0000256" key="2">
    <source>
        <dbReference type="SAM" id="MobiDB-lite"/>
    </source>
</evidence>
<dbReference type="OrthoDB" id="2501270at2759"/>
<dbReference type="Proteomes" id="UP000235388">
    <property type="component" value="Unassembled WGS sequence"/>
</dbReference>
<accession>A0A2N5S9B1</accession>
<proteinExistence type="predicted"/>
<feature type="compositionally biased region" description="Basic and acidic residues" evidence="2">
    <location>
        <begin position="159"/>
        <end position="168"/>
    </location>
</feature>
<evidence type="ECO:0000313" key="3">
    <source>
        <dbReference type="EMBL" id="PLW09832.1"/>
    </source>
</evidence>
<feature type="compositionally biased region" description="Low complexity" evidence="2">
    <location>
        <begin position="169"/>
        <end position="201"/>
    </location>
</feature>
<dbReference type="EMBL" id="PGCJ01001086">
    <property type="protein sequence ID" value="PLW09832.1"/>
    <property type="molecule type" value="Genomic_DNA"/>
</dbReference>
<feature type="compositionally biased region" description="Low complexity" evidence="2">
    <location>
        <begin position="144"/>
        <end position="158"/>
    </location>
</feature>
<keyword evidence="1" id="KW-0175">Coiled coil</keyword>
<gene>
    <name evidence="3" type="ORF">PCANC_20037</name>
</gene>
<feature type="coiled-coil region" evidence="1">
    <location>
        <begin position="87"/>
        <end position="125"/>
    </location>
</feature>
<reference evidence="3 4" key="1">
    <citation type="submission" date="2017-11" db="EMBL/GenBank/DDBJ databases">
        <title>De novo assembly and phasing of dikaryotic genomes from two isolates of Puccinia coronata f. sp. avenae, the causal agent of oat crown rust.</title>
        <authorList>
            <person name="Miller M.E."/>
            <person name="Zhang Y."/>
            <person name="Omidvar V."/>
            <person name="Sperschneider J."/>
            <person name="Schwessinger B."/>
            <person name="Raley C."/>
            <person name="Palmer J.M."/>
            <person name="Garnica D."/>
            <person name="Upadhyaya N."/>
            <person name="Rathjen J."/>
            <person name="Taylor J.M."/>
            <person name="Park R.F."/>
            <person name="Dodds P.N."/>
            <person name="Hirsch C.D."/>
            <person name="Kianian S.F."/>
            <person name="Figueroa M."/>
        </authorList>
    </citation>
    <scope>NUCLEOTIDE SEQUENCE [LARGE SCALE GENOMIC DNA]</scope>
    <source>
        <strain evidence="3">12NC29</strain>
    </source>
</reference>